<evidence type="ECO:0000259" key="1">
    <source>
        <dbReference type="Pfam" id="PF00561"/>
    </source>
</evidence>
<dbReference type="Gene3D" id="3.40.50.1820">
    <property type="entry name" value="alpha/beta hydrolase"/>
    <property type="match status" value="1"/>
</dbReference>
<dbReference type="SUPFAM" id="SSF53474">
    <property type="entry name" value="alpha/beta-Hydrolases"/>
    <property type="match status" value="1"/>
</dbReference>
<organism evidence="2">
    <name type="scientific">marine sediment metagenome</name>
    <dbReference type="NCBI Taxonomy" id="412755"/>
    <lineage>
        <taxon>unclassified sequences</taxon>
        <taxon>metagenomes</taxon>
        <taxon>ecological metagenomes</taxon>
    </lineage>
</organism>
<feature type="domain" description="AB hydrolase-1" evidence="1">
    <location>
        <begin position="45"/>
        <end position="149"/>
    </location>
</feature>
<comment type="caution">
    <text evidence="2">The sequence shown here is derived from an EMBL/GenBank/DDBJ whole genome shotgun (WGS) entry which is preliminary data.</text>
</comment>
<dbReference type="PRINTS" id="PR00111">
    <property type="entry name" value="ABHYDROLASE"/>
</dbReference>
<evidence type="ECO:0000313" key="2">
    <source>
        <dbReference type="EMBL" id="GAI44231.1"/>
    </source>
</evidence>
<dbReference type="PANTHER" id="PTHR46438:SF11">
    <property type="entry name" value="LIPASE-RELATED"/>
    <property type="match status" value="1"/>
</dbReference>
<proteinExistence type="predicted"/>
<dbReference type="Pfam" id="PF00561">
    <property type="entry name" value="Abhydrolase_1"/>
    <property type="match status" value="1"/>
</dbReference>
<dbReference type="EMBL" id="BARV01029381">
    <property type="protein sequence ID" value="GAI44231.1"/>
    <property type="molecule type" value="Genomic_DNA"/>
</dbReference>
<dbReference type="InterPro" id="IPR000073">
    <property type="entry name" value="AB_hydrolase_1"/>
</dbReference>
<sequence length="187" mass="21089">MTGITKFIPWNSQPLNEWRKKYARGKLIDLDGQSTHYIEKGEGEPVILLHGYFYDSLIWSKNIDALSKGFKVYAIDLWGFGYSSREPMDYSYQLYADQLLRFMDALNIQKASLVGQSMGGGTCIEFCTQHRGKVNKMVLVASGGMPNPPGLLIRIACLPRLGEFLFSLKGSRKGILKTAFIYNGKFI</sequence>
<dbReference type="AlphaFoldDB" id="X1PNX8"/>
<accession>X1PNX8</accession>
<feature type="non-terminal residue" evidence="2">
    <location>
        <position position="187"/>
    </location>
</feature>
<name>X1PNX8_9ZZZZ</name>
<protein>
    <recommendedName>
        <fullName evidence="1">AB hydrolase-1 domain-containing protein</fullName>
    </recommendedName>
</protein>
<dbReference type="InterPro" id="IPR029058">
    <property type="entry name" value="AB_hydrolase_fold"/>
</dbReference>
<dbReference type="PANTHER" id="PTHR46438">
    <property type="entry name" value="ALPHA/BETA-HYDROLASES SUPERFAMILY PROTEIN"/>
    <property type="match status" value="1"/>
</dbReference>
<reference evidence="2" key="1">
    <citation type="journal article" date="2014" name="Front. Microbiol.">
        <title>High frequency of phylogenetically diverse reductive dehalogenase-homologous genes in deep subseafloor sedimentary metagenomes.</title>
        <authorList>
            <person name="Kawai M."/>
            <person name="Futagami T."/>
            <person name="Toyoda A."/>
            <person name="Takaki Y."/>
            <person name="Nishi S."/>
            <person name="Hori S."/>
            <person name="Arai W."/>
            <person name="Tsubouchi T."/>
            <person name="Morono Y."/>
            <person name="Uchiyama I."/>
            <person name="Ito T."/>
            <person name="Fujiyama A."/>
            <person name="Inagaki F."/>
            <person name="Takami H."/>
        </authorList>
    </citation>
    <scope>NUCLEOTIDE SEQUENCE</scope>
    <source>
        <strain evidence="2">Expedition CK06-06</strain>
    </source>
</reference>
<gene>
    <name evidence="2" type="ORF">S06H3_46865</name>
</gene>